<dbReference type="RefSeq" id="WP_353334009.1">
    <property type="nucleotide sequence ID" value="NZ_AP028055.1"/>
</dbReference>
<evidence type="ECO:0000313" key="4">
    <source>
        <dbReference type="Proteomes" id="UP001496674"/>
    </source>
</evidence>
<dbReference type="SUPFAM" id="SSF53756">
    <property type="entry name" value="UDP-Glycosyltransferase/glycogen phosphorylase"/>
    <property type="match status" value="1"/>
</dbReference>
<evidence type="ECO:0000313" key="3">
    <source>
        <dbReference type="EMBL" id="BEG98800.1"/>
    </source>
</evidence>
<dbReference type="InterPro" id="IPR001296">
    <property type="entry name" value="Glyco_trans_1"/>
</dbReference>
<gene>
    <name evidence="3" type="ORF">BSYN_10650</name>
</gene>
<protein>
    <submittedName>
        <fullName evidence="3">Glycosyl transferase group 1</fullName>
    </submittedName>
</protein>
<dbReference type="Proteomes" id="UP001496674">
    <property type="component" value="Chromosome"/>
</dbReference>
<evidence type="ECO:0000259" key="2">
    <source>
        <dbReference type="Pfam" id="PF13439"/>
    </source>
</evidence>
<name>A0ABN6Z9M2_9BACE</name>
<dbReference type="InterPro" id="IPR028098">
    <property type="entry name" value="Glyco_trans_4-like_N"/>
</dbReference>
<dbReference type="Pfam" id="PF13439">
    <property type="entry name" value="Glyco_transf_4"/>
    <property type="match status" value="1"/>
</dbReference>
<dbReference type="EMBL" id="AP028055">
    <property type="protein sequence ID" value="BEG98800.1"/>
    <property type="molecule type" value="Genomic_DNA"/>
</dbReference>
<dbReference type="Pfam" id="PF00534">
    <property type="entry name" value="Glycos_transf_1"/>
    <property type="match status" value="1"/>
</dbReference>
<keyword evidence="3" id="KW-0808">Transferase</keyword>
<dbReference type="Gene3D" id="3.40.50.2000">
    <property type="entry name" value="Glycogen Phosphorylase B"/>
    <property type="match status" value="2"/>
</dbReference>
<dbReference type="PANTHER" id="PTHR12526">
    <property type="entry name" value="GLYCOSYLTRANSFERASE"/>
    <property type="match status" value="1"/>
</dbReference>
<feature type="domain" description="Glycosyltransferase subfamily 4-like N-terminal" evidence="2">
    <location>
        <begin position="15"/>
        <end position="173"/>
    </location>
</feature>
<sequence>MKPINVLEVIRQGQIGGGESHLLDLVSGFDNTINSIVLAFTPGQMIDRFRAQGVKCYVIETSHPFDFRVFKQIRALIKKEKIQIIHAHGSRAASNVALIAKTMRVPLIYTVHGWSFHQDQSPIISYLRAQSEKIICNQSNQVICVSESNRVTGNKAFGLKNSLVIENGIDLSRFNPENSFADIRKEFGFKDTDFIIGFIGRVTLQKDPMNFIKSIEIANKQDSKIKALLVGEGDMKEEALTYIKNNSLENVIRTSNFRSDIPDLLNAIDIFCLPSLWEGLSIALLEAMAMGKALVVTPTDGTKEVITDKKNGLIASYNAPYELAKLYLAYRKDFALKEKCESEAKRLIRNRFDSQMVSNKVTEIYKSFIRNS</sequence>
<feature type="domain" description="Glycosyl transferase family 1" evidence="1">
    <location>
        <begin position="181"/>
        <end position="345"/>
    </location>
</feature>
<accession>A0ABN6Z9M2</accession>
<reference evidence="3 4" key="1">
    <citation type="submission" date="2023-04" db="EMBL/GenBank/DDBJ databases">
        <title>Draft genome sequence of acteroides sedimenti strain YN3PY1.</title>
        <authorList>
            <person name="Yoshida N."/>
        </authorList>
    </citation>
    <scope>NUCLEOTIDE SEQUENCE [LARGE SCALE GENOMIC DNA]</scope>
    <source>
        <strain evidence="3 4">YN3PY1</strain>
    </source>
</reference>
<keyword evidence="4" id="KW-1185">Reference proteome</keyword>
<proteinExistence type="predicted"/>
<dbReference type="GO" id="GO:0016740">
    <property type="term" value="F:transferase activity"/>
    <property type="evidence" value="ECO:0007669"/>
    <property type="project" value="UniProtKB-KW"/>
</dbReference>
<organism evidence="3 4">
    <name type="scientific">Bacteroides sedimenti</name>
    <dbReference type="NCBI Taxonomy" id="2136147"/>
    <lineage>
        <taxon>Bacteria</taxon>
        <taxon>Pseudomonadati</taxon>
        <taxon>Bacteroidota</taxon>
        <taxon>Bacteroidia</taxon>
        <taxon>Bacteroidales</taxon>
        <taxon>Bacteroidaceae</taxon>
        <taxon>Bacteroides</taxon>
    </lineage>
</organism>
<evidence type="ECO:0000259" key="1">
    <source>
        <dbReference type="Pfam" id="PF00534"/>
    </source>
</evidence>